<sequence>MKTYVLIPKNERMHSQIRAVWVVNEFRHKGYNTQKQFLNIVHLCLPELNNEKDTKNLRLFWMFRSLKFLDELENLIKKL</sequence>
<proteinExistence type="predicted"/>
<dbReference type="EMBL" id="FOVI01000018">
    <property type="protein sequence ID" value="SFO05573.1"/>
    <property type="molecule type" value="Genomic_DNA"/>
</dbReference>
<gene>
    <name evidence="1" type="ORF">SAMN05421741_11857</name>
</gene>
<protein>
    <submittedName>
        <fullName evidence="1">Uncharacterized protein</fullName>
    </submittedName>
</protein>
<accession>A0A1I5E2J9</accession>
<evidence type="ECO:0000313" key="1">
    <source>
        <dbReference type="EMBL" id="SFO05573.1"/>
    </source>
</evidence>
<dbReference type="Proteomes" id="UP000199036">
    <property type="component" value="Unassembled WGS sequence"/>
</dbReference>
<keyword evidence="2" id="KW-1185">Reference proteome</keyword>
<organism evidence="1 2">
    <name type="scientific">Paenimyroides ummariense</name>
    <dbReference type="NCBI Taxonomy" id="913024"/>
    <lineage>
        <taxon>Bacteria</taxon>
        <taxon>Pseudomonadati</taxon>
        <taxon>Bacteroidota</taxon>
        <taxon>Flavobacteriia</taxon>
        <taxon>Flavobacteriales</taxon>
        <taxon>Flavobacteriaceae</taxon>
        <taxon>Paenimyroides</taxon>
    </lineage>
</organism>
<name>A0A1I5E2J9_9FLAO</name>
<dbReference type="AlphaFoldDB" id="A0A1I5E2J9"/>
<evidence type="ECO:0000313" key="2">
    <source>
        <dbReference type="Proteomes" id="UP000199036"/>
    </source>
</evidence>
<reference evidence="2" key="1">
    <citation type="submission" date="2016-10" db="EMBL/GenBank/DDBJ databases">
        <authorList>
            <person name="Varghese N."/>
            <person name="Submissions S."/>
        </authorList>
    </citation>
    <scope>NUCLEOTIDE SEQUENCE [LARGE SCALE GENOMIC DNA]</scope>
    <source>
        <strain evidence="2">DS-12</strain>
    </source>
</reference>
<dbReference type="STRING" id="913024.SAMN05421741_11857"/>
<dbReference type="RefSeq" id="WP_091524703.1">
    <property type="nucleotide sequence ID" value="NZ_FOVI01000018.1"/>
</dbReference>